<feature type="compositionally biased region" description="Polar residues" evidence="1">
    <location>
        <begin position="81"/>
        <end position="97"/>
    </location>
</feature>
<name>A0A8H5FG65_9AGAR</name>
<dbReference type="Pfam" id="PF20415">
    <property type="entry name" value="DUF6699"/>
    <property type="match status" value="1"/>
</dbReference>
<evidence type="ECO:0000313" key="4">
    <source>
        <dbReference type="Proteomes" id="UP000559256"/>
    </source>
</evidence>
<dbReference type="OrthoDB" id="3265169at2759"/>
<evidence type="ECO:0000259" key="2">
    <source>
        <dbReference type="Pfam" id="PF20415"/>
    </source>
</evidence>
<accession>A0A8H5FG65</accession>
<keyword evidence="4" id="KW-1185">Reference proteome</keyword>
<feature type="domain" description="DUF6699" evidence="2">
    <location>
        <begin position="133"/>
        <end position="221"/>
    </location>
</feature>
<reference evidence="3 4" key="1">
    <citation type="journal article" date="2020" name="ISME J.">
        <title>Uncovering the hidden diversity of litter-decomposition mechanisms in mushroom-forming fungi.</title>
        <authorList>
            <person name="Floudas D."/>
            <person name="Bentzer J."/>
            <person name="Ahren D."/>
            <person name="Johansson T."/>
            <person name="Persson P."/>
            <person name="Tunlid A."/>
        </authorList>
    </citation>
    <scope>NUCLEOTIDE SEQUENCE [LARGE SCALE GENOMIC DNA]</scope>
    <source>
        <strain evidence="3 4">CBS 291.85</strain>
    </source>
</reference>
<feature type="compositionally biased region" description="Polar residues" evidence="1">
    <location>
        <begin position="21"/>
        <end position="32"/>
    </location>
</feature>
<dbReference type="AlphaFoldDB" id="A0A8H5FG65"/>
<proteinExistence type="predicted"/>
<dbReference type="EMBL" id="JAACJM010000240">
    <property type="protein sequence ID" value="KAF5335591.1"/>
    <property type="molecule type" value="Genomic_DNA"/>
</dbReference>
<feature type="region of interest" description="Disordered" evidence="1">
    <location>
        <begin position="75"/>
        <end position="97"/>
    </location>
</feature>
<evidence type="ECO:0000256" key="1">
    <source>
        <dbReference type="SAM" id="MobiDB-lite"/>
    </source>
</evidence>
<organism evidence="3 4">
    <name type="scientific">Tetrapyrgos nigripes</name>
    <dbReference type="NCBI Taxonomy" id="182062"/>
    <lineage>
        <taxon>Eukaryota</taxon>
        <taxon>Fungi</taxon>
        <taxon>Dikarya</taxon>
        <taxon>Basidiomycota</taxon>
        <taxon>Agaricomycotina</taxon>
        <taxon>Agaricomycetes</taxon>
        <taxon>Agaricomycetidae</taxon>
        <taxon>Agaricales</taxon>
        <taxon>Marasmiineae</taxon>
        <taxon>Marasmiaceae</taxon>
        <taxon>Tetrapyrgos</taxon>
    </lineage>
</organism>
<sequence>MAYPHCAKRQAANTSEDDEPSTTTANMSTPDIPTNLIQHLTGYLLAEDNAIGYHLTARSQRPSFPLLSFSPQSSSAWPVHQRQNSNTNHEVHVPSSTPLKPSNLYSIPLPAQVDPNVTVIPFLQSGSGSGLDIDLRMSSRQLGLRGEGATQLQRYLAVPATSPPLPSMTVVHPELPWPITVHFSGMDYVTVWDVLVTIVESLRLPTSVPLDSESDAGRRRRSRGGTRLDYLPGRRLVGLKKSEVGEDMWFMEYRFEAHGRLLCWSDLASIVILRIHAYIKVPAVSPMKDRLKTTMTYRLHDWFTRTGTTVNLEQSSTIRCLEDEHISLNN</sequence>
<evidence type="ECO:0000313" key="3">
    <source>
        <dbReference type="EMBL" id="KAF5335591.1"/>
    </source>
</evidence>
<dbReference type="Proteomes" id="UP000559256">
    <property type="component" value="Unassembled WGS sequence"/>
</dbReference>
<protein>
    <recommendedName>
        <fullName evidence="2">DUF6699 domain-containing protein</fullName>
    </recommendedName>
</protein>
<dbReference type="InterPro" id="IPR046522">
    <property type="entry name" value="DUF6699"/>
</dbReference>
<feature type="region of interest" description="Disordered" evidence="1">
    <location>
        <begin position="1"/>
        <end position="32"/>
    </location>
</feature>
<gene>
    <name evidence="3" type="ORF">D9758_017957</name>
</gene>
<comment type="caution">
    <text evidence="3">The sequence shown here is derived from an EMBL/GenBank/DDBJ whole genome shotgun (WGS) entry which is preliminary data.</text>
</comment>